<dbReference type="Proteomes" id="UP000266841">
    <property type="component" value="Unassembled WGS sequence"/>
</dbReference>
<feature type="compositionally biased region" description="Basic residues" evidence="1">
    <location>
        <begin position="21"/>
        <end position="30"/>
    </location>
</feature>
<reference evidence="2 3" key="1">
    <citation type="journal article" date="2012" name="Genome Biol.">
        <title>Genome and low-iron response of an oceanic diatom adapted to chronic iron limitation.</title>
        <authorList>
            <person name="Lommer M."/>
            <person name="Specht M."/>
            <person name="Roy A.S."/>
            <person name="Kraemer L."/>
            <person name="Andreson R."/>
            <person name="Gutowska M.A."/>
            <person name="Wolf J."/>
            <person name="Bergner S.V."/>
            <person name="Schilhabel M.B."/>
            <person name="Klostermeier U.C."/>
            <person name="Beiko R.G."/>
            <person name="Rosenstiel P."/>
            <person name="Hippler M."/>
            <person name="Laroche J."/>
        </authorList>
    </citation>
    <scope>NUCLEOTIDE SEQUENCE [LARGE SCALE GENOMIC DNA]</scope>
    <source>
        <strain evidence="2 3">CCMP1005</strain>
    </source>
</reference>
<name>K0SIU9_THAOC</name>
<sequence>MANTRGSKTASKRWAGPGKSRASKKSKGRAKLSFINDAASANDESATSDTESVLEESNDRAKRTGSDGPGKPRQATHGLKPTITVKYCHTGLYDAHGSRRTTGTCPAQDPRLLTPRRSSPVSQVHSIGEETQGAGLIGLLANPGPLLVQDFTKGLELTPRPPVWSKIQPLCRAIAFSITAKPLCRAIAFSITARTGQAQKDRPYNPKQRGTWGSNFTSSNATDDGKEVDHSPTYNRNIPEVVKSLMLPYWKKFPGIQGRTICDLGGVTGNTRKTEQNTKPWCLAPSSIMSLCQTAVGNIESIDLDEFTLAAVASSDYLQEI</sequence>
<evidence type="ECO:0000256" key="1">
    <source>
        <dbReference type="SAM" id="MobiDB-lite"/>
    </source>
</evidence>
<feature type="region of interest" description="Disordered" evidence="1">
    <location>
        <begin position="1"/>
        <end position="81"/>
    </location>
</feature>
<feature type="compositionally biased region" description="Polar residues" evidence="1">
    <location>
        <begin position="211"/>
        <end position="222"/>
    </location>
</feature>
<accession>K0SIU9</accession>
<feature type="compositionally biased region" description="Polar residues" evidence="1">
    <location>
        <begin position="42"/>
        <end position="51"/>
    </location>
</feature>
<proteinExistence type="predicted"/>
<gene>
    <name evidence="2" type="ORF">THAOC_18629</name>
</gene>
<evidence type="ECO:0000313" key="3">
    <source>
        <dbReference type="Proteomes" id="UP000266841"/>
    </source>
</evidence>
<feature type="region of interest" description="Disordered" evidence="1">
    <location>
        <begin position="198"/>
        <end position="232"/>
    </location>
</feature>
<evidence type="ECO:0000313" key="2">
    <source>
        <dbReference type="EMBL" id="EJK60951.1"/>
    </source>
</evidence>
<feature type="region of interest" description="Disordered" evidence="1">
    <location>
        <begin position="98"/>
        <end position="119"/>
    </location>
</feature>
<organism evidence="2 3">
    <name type="scientific">Thalassiosira oceanica</name>
    <name type="common">Marine diatom</name>
    <dbReference type="NCBI Taxonomy" id="159749"/>
    <lineage>
        <taxon>Eukaryota</taxon>
        <taxon>Sar</taxon>
        <taxon>Stramenopiles</taxon>
        <taxon>Ochrophyta</taxon>
        <taxon>Bacillariophyta</taxon>
        <taxon>Coscinodiscophyceae</taxon>
        <taxon>Thalassiosirophycidae</taxon>
        <taxon>Thalassiosirales</taxon>
        <taxon>Thalassiosiraceae</taxon>
        <taxon>Thalassiosira</taxon>
    </lineage>
</organism>
<dbReference type="EMBL" id="AGNL01020550">
    <property type="protein sequence ID" value="EJK60951.1"/>
    <property type="molecule type" value="Genomic_DNA"/>
</dbReference>
<protein>
    <submittedName>
        <fullName evidence="2">Uncharacterized protein</fullName>
    </submittedName>
</protein>
<dbReference type="AlphaFoldDB" id="K0SIU9"/>
<comment type="caution">
    <text evidence="2">The sequence shown here is derived from an EMBL/GenBank/DDBJ whole genome shotgun (WGS) entry which is preliminary data.</text>
</comment>
<keyword evidence="3" id="KW-1185">Reference proteome</keyword>